<dbReference type="Gene3D" id="3.40.50.1820">
    <property type="entry name" value="alpha/beta hydrolase"/>
    <property type="match status" value="1"/>
</dbReference>
<feature type="active site" description="Charge relay system" evidence="8">
    <location>
        <position position="498"/>
    </location>
</feature>
<evidence type="ECO:0000259" key="11">
    <source>
        <dbReference type="Pfam" id="PF00135"/>
    </source>
</evidence>
<dbReference type="EC" id="3.1.1.-" evidence="9"/>
<dbReference type="InterPro" id="IPR000997">
    <property type="entry name" value="Cholinesterase"/>
</dbReference>
<dbReference type="GO" id="GO:0005615">
    <property type="term" value="C:extracellular space"/>
    <property type="evidence" value="ECO:0007669"/>
    <property type="project" value="TreeGrafter"/>
</dbReference>
<evidence type="ECO:0000256" key="4">
    <source>
        <dbReference type="ARBA" id="ARBA00022867"/>
    </source>
</evidence>
<dbReference type="Pfam" id="PF00135">
    <property type="entry name" value="COesterase"/>
    <property type="match status" value="1"/>
</dbReference>
<keyword evidence="10" id="KW-0812">Transmembrane</keyword>
<dbReference type="GO" id="GO:0019695">
    <property type="term" value="P:choline metabolic process"/>
    <property type="evidence" value="ECO:0007669"/>
    <property type="project" value="TreeGrafter"/>
</dbReference>
<dbReference type="PROSITE" id="PS00941">
    <property type="entry name" value="CARBOXYLESTERASE_B_2"/>
    <property type="match status" value="1"/>
</dbReference>
<dbReference type="FunFam" id="3.40.50.1820:FF:000029">
    <property type="entry name" value="Acetylcholinesterase"/>
    <property type="match status" value="1"/>
</dbReference>
<dbReference type="PANTHER" id="PTHR43918:SF4">
    <property type="entry name" value="CARBOXYLIC ESTER HYDROLASE"/>
    <property type="match status" value="1"/>
</dbReference>
<evidence type="ECO:0000256" key="9">
    <source>
        <dbReference type="RuleBase" id="RU361235"/>
    </source>
</evidence>
<evidence type="ECO:0000256" key="8">
    <source>
        <dbReference type="PIRSR" id="PIRSR600997-1"/>
    </source>
</evidence>
<evidence type="ECO:0000256" key="1">
    <source>
        <dbReference type="ARBA" id="ARBA00005964"/>
    </source>
</evidence>
<keyword evidence="3 9" id="KW-0378">Hydrolase</keyword>
<dbReference type="PRINTS" id="PR00878">
    <property type="entry name" value="CHOLNESTRASE"/>
</dbReference>
<dbReference type="AlphaFoldDB" id="A0AAQ4FHQ8"/>
<dbReference type="InterPro" id="IPR029058">
    <property type="entry name" value="AB_hydrolase_fold"/>
</dbReference>
<dbReference type="GO" id="GO:0006581">
    <property type="term" value="P:acetylcholine catabolic process"/>
    <property type="evidence" value="ECO:0007669"/>
    <property type="project" value="TreeGrafter"/>
</dbReference>
<feature type="active site" description="Charge relay system" evidence="8">
    <location>
        <position position="384"/>
    </location>
</feature>
<sequence>MSIKTANEQKGAPVCWLCEHESRLWAHTPEKKHGAVASQVQASLLQTKRRDHSRSLGAMLQSVVVFGLIFSYAASSIIVTTTEGCLRGKSHRTLEKDVQVFLGIPYARPPTGELRFQKPQPPSTWDEVYDATRAKDSCMQTLFPRLFDVPTGLSEDCLYLNVWTPLASERSELPILVWLHGGAFTAGSAYEARYDGSALAALNDVVVVSCNYRLSTMGYLYANHTAAPGNLAMWDQLLALQWVQRNIRFFGGDPDRVTIFGESSGGMMAHGHILSPHSRGLFRRVFLMSGTMSSDSCLDSASDTIAKTNIISTAVGCASKDLAVDPVQVLGCLRNQPAEKLCTVKAVKFRPTFETEFIPCLPSYASEQGYFNEVEAMVSVTAKEGPFGFLFQTSDKVLQDDLSSFEKEELRALVEGVLRVLLRDSVIPLAMNYLKDAPLDDMIALRERAAEFLGNYLFYCPARRFAETYSTKGTEVYAMVFAHRSKKSQQPEWFGTTHMEELPFVFGIPFSDPTNYTDEDREFSAYVMKSLAEFARTGKPVLPDGNEWPAFSSERPDFLWLQPGNYSWAKNFSATACDVLRKPS</sequence>
<keyword evidence="2" id="KW-0719">Serine esterase</keyword>
<comment type="catalytic activity">
    <reaction evidence="7">
        <text>acetylcholine + H2O = choline + acetate + H(+)</text>
        <dbReference type="Rhea" id="RHEA:17561"/>
        <dbReference type="ChEBI" id="CHEBI:15354"/>
        <dbReference type="ChEBI" id="CHEBI:15355"/>
        <dbReference type="ChEBI" id="CHEBI:15377"/>
        <dbReference type="ChEBI" id="CHEBI:15378"/>
        <dbReference type="ChEBI" id="CHEBI:30089"/>
        <dbReference type="EC" id="3.1.1.7"/>
    </reaction>
</comment>
<dbReference type="PANTHER" id="PTHR43918">
    <property type="entry name" value="ACETYLCHOLINESTERASE"/>
    <property type="match status" value="1"/>
</dbReference>
<dbReference type="EMBL" id="JARKHS020002869">
    <property type="protein sequence ID" value="KAK8786241.1"/>
    <property type="molecule type" value="Genomic_DNA"/>
</dbReference>
<comment type="similarity">
    <text evidence="1 9">Belongs to the type-B carboxylesterase/lipase family.</text>
</comment>
<keyword evidence="13" id="KW-1185">Reference proteome</keyword>
<evidence type="ECO:0000256" key="3">
    <source>
        <dbReference type="ARBA" id="ARBA00022801"/>
    </source>
</evidence>
<gene>
    <name evidence="12" type="ORF">V5799_007391</name>
</gene>
<dbReference type="InterPro" id="IPR050654">
    <property type="entry name" value="AChE-related_enzymes"/>
</dbReference>
<feature type="active site" description="Acyl-ester intermediate" evidence="8">
    <location>
        <position position="263"/>
    </location>
</feature>
<dbReference type="GO" id="GO:0003990">
    <property type="term" value="F:acetylcholinesterase activity"/>
    <property type="evidence" value="ECO:0007669"/>
    <property type="project" value="UniProtKB-EC"/>
</dbReference>
<dbReference type="InterPro" id="IPR019819">
    <property type="entry name" value="Carboxylesterase_B_CS"/>
</dbReference>
<proteinExistence type="inferred from homology"/>
<reference evidence="12 13" key="1">
    <citation type="journal article" date="2023" name="Arcadia Sci">
        <title>De novo assembly of a long-read Amblyomma americanum tick genome.</title>
        <authorList>
            <person name="Chou S."/>
            <person name="Poskanzer K.E."/>
            <person name="Rollins M."/>
            <person name="Thuy-Boun P.S."/>
        </authorList>
    </citation>
    <scope>NUCLEOTIDE SEQUENCE [LARGE SCALE GENOMIC DNA]</scope>
    <source>
        <strain evidence="12">F_SG_1</strain>
        <tissue evidence="12">Salivary glands</tissue>
    </source>
</reference>
<organism evidence="12 13">
    <name type="scientific">Amblyomma americanum</name>
    <name type="common">Lone star tick</name>
    <dbReference type="NCBI Taxonomy" id="6943"/>
    <lineage>
        <taxon>Eukaryota</taxon>
        <taxon>Metazoa</taxon>
        <taxon>Ecdysozoa</taxon>
        <taxon>Arthropoda</taxon>
        <taxon>Chelicerata</taxon>
        <taxon>Arachnida</taxon>
        <taxon>Acari</taxon>
        <taxon>Parasitiformes</taxon>
        <taxon>Ixodida</taxon>
        <taxon>Ixodoidea</taxon>
        <taxon>Ixodidae</taxon>
        <taxon>Amblyomminae</taxon>
        <taxon>Amblyomma</taxon>
    </lineage>
</organism>
<dbReference type="InterPro" id="IPR019826">
    <property type="entry name" value="Carboxylesterase_B_AS"/>
</dbReference>
<keyword evidence="4" id="KW-0531">Neurotransmitter degradation</keyword>
<dbReference type="SUPFAM" id="SSF53474">
    <property type="entry name" value="alpha/beta-Hydrolases"/>
    <property type="match status" value="1"/>
</dbReference>
<dbReference type="Proteomes" id="UP001321473">
    <property type="component" value="Unassembled WGS sequence"/>
</dbReference>
<evidence type="ECO:0000313" key="13">
    <source>
        <dbReference type="Proteomes" id="UP001321473"/>
    </source>
</evidence>
<protein>
    <recommendedName>
        <fullName evidence="9">Carboxylic ester hydrolase</fullName>
        <ecNumber evidence="9">3.1.1.-</ecNumber>
    </recommendedName>
</protein>
<dbReference type="GO" id="GO:0005886">
    <property type="term" value="C:plasma membrane"/>
    <property type="evidence" value="ECO:0007669"/>
    <property type="project" value="TreeGrafter"/>
</dbReference>
<evidence type="ECO:0000256" key="2">
    <source>
        <dbReference type="ARBA" id="ARBA00022487"/>
    </source>
</evidence>
<feature type="transmembrane region" description="Helical" evidence="10">
    <location>
        <begin position="58"/>
        <end position="79"/>
    </location>
</feature>
<keyword evidence="10" id="KW-1133">Transmembrane helix</keyword>
<dbReference type="InterPro" id="IPR002018">
    <property type="entry name" value="CarbesteraseB"/>
</dbReference>
<evidence type="ECO:0000256" key="10">
    <source>
        <dbReference type="SAM" id="Phobius"/>
    </source>
</evidence>
<dbReference type="PROSITE" id="PS00122">
    <property type="entry name" value="CARBOXYLESTERASE_B_1"/>
    <property type="match status" value="1"/>
</dbReference>
<evidence type="ECO:0000256" key="6">
    <source>
        <dbReference type="ARBA" id="ARBA00023180"/>
    </source>
</evidence>
<evidence type="ECO:0000256" key="5">
    <source>
        <dbReference type="ARBA" id="ARBA00023157"/>
    </source>
</evidence>
<keyword evidence="6" id="KW-0325">Glycoprotein</keyword>
<accession>A0AAQ4FHQ8</accession>
<keyword evidence="10" id="KW-0472">Membrane</keyword>
<evidence type="ECO:0000256" key="7">
    <source>
        <dbReference type="ARBA" id="ARBA00048484"/>
    </source>
</evidence>
<name>A0AAQ4FHQ8_AMBAM</name>
<keyword evidence="5" id="KW-1015">Disulfide bond</keyword>
<comment type="caution">
    <text evidence="12">The sequence shown here is derived from an EMBL/GenBank/DDBJ whole genome shotgun (WGS) entry which is preliminary data.</text>
</comment>
<evidence type="ECO:0000313" key="12">
    <source>
        <dbReference type="EMBL" id="KAK8786241.1"/>
    </source>
</evidence>
<feature type="domain" description="Carboxylesterase type B" evidence="11">
    <location>
        <begin position="76"/>
        <end position="578"/>
    </location>
</feature>